<proteinExistence type="predicted"/>
<accession>A0A9P5U0K3</accession>
<protein>
    <submittedName>
        <fullName evidence="3">Uncharacterized protein</fullName>
    </submittedName>
</protein>
<evidence type="ECO:0000256" key="1">
    <source>
        <dbReference type="SAM" id="MobiDB-lite"/>
    </source>
</evidence>
<evidence type="ECO:0000313" key="4">
    <source>
        <dbReference type="Proteomes" id="UP000772434"/>
    </source>
</evidence>
<name>A0A9P5U0K3_9AGAR</name>
<reference evidence="3" key="1">
    <citation type="submission" date="2020-11" db="EMBL/GenBank/DDBJ databases">
        <authorList>
            <consortium name="DOE Joint Genome Institute"/>
            <person name="Ahrendt S."/>
            <person name="Riley R."/>
            <person name="Andreopoulos W."/>
            <person name="Labutti K."/>
            <person name="Pangilinan J."/>
            <person name="Ruiz-Duenas F.J."/>
            <person name="Barrasa J.M."/>
            <person name="Sanchez-Garcia M."/>
            <person name="Camarero S."/>
            <person name="Miyauchi S."/>
            <person name="Serrano A."/>
            <person name="Linde D."/>
            <person name="Babiker R."/>
            <person name="Drula E."/>
            <person name="Ayuso-Fernandez I."/>
            <person name="Pacheco R."/>
            <person name="Padilla G."/>
            <person name="Ferreira P."/>
            <person name="Barriuso J."/>
            <person name="Kellner H."/>
            <person name="Castanera R."/>
            <person name="Alfaro M."/>
            <person name="Ramirez L."/>
            <person name="Pisabarro A.G."/>
            <person name="Kuo A."/>
            <person name="Tritt A."/>
            <person name="Lipzen A."/>
            <person name="He G."/>
            <person name="Yan M."/>
            <person name="Ng V."/>
            <person name="Cullen D."/>
            <person name="Martin F."/>
            <person name="Rosso M.-N."/>
            <person name="Henrissat B."/>
            <person name="Hibbett D."/>
            <person name="Martinez A.T."/>
            <person name="Grigoriev I.V."/>
        </authorList>
    </citation>
    <scope>NUCLEOTIDE SEQUENCE</scope>
    <source>
        <strain evidence="3">AH 40177</strain>
    </source>
</reference>
<keyword evidence="4" id="KW-1185">Reference proteome</keyword>
<dbReference type="EMBL" id="JADNRY010000202">
    <property type="protein sequence ID" value="KAF9061429.1"/>
    <property type="molecule type" value="Genomic_DNA"/>
</dbReference>
<comment type="caution">
    <text evidence="3">The sequence shown here is derived from an EMBL/GenBank/DDBJ whole genome shotgun (WGS) entry which is preliminary data.</text>
</comment>
<feature type="region of interest" description="Disordered" evidence="1">
    <location>
        <begin position="1"/>
        <end position="95"/>
    </location>
</feature>
<sequence>MLADSGASSSSGSTSSEELRTQAAPLPLKRGEIGYREDLVKEETEQRGNSPSPLPDRHPADRDAPASSSPNVSDSTAPLPAPAPTPATVSDDNSSTCSLKKRKAFVSFLKHKKCGIQLGTWFIFIIQLLVISGTIAAWVVAGISLSHPSNSSSSTSGSSAIFVHVVFTVGFLSQCLFFERRIYVMRAQRYAFLHHGEILPSSRRGRSVDASIAFSPWNRPPLPTYAAALAQSGVGTGDVEDHLIAAPPPPAYGYTRGSALLLSGFLDARLRAERPVSAATVMSQRPLSYASLDPEWEVIQDADRARRLEETLANLERPRSRQTRS</sequence>
<organism evidence="3 4">
    <name type="scientific">Rhodocollybia butyracea</name>
    <dbReference type="NCBI Taxonomy" id="206335"/>
    <lineage>
        <taxon>Eukaryota</taxon>
        <taxon>Fungi</taxon>
        <taxon>Dikarya</taxon>
        <taxon>Basidiomycota</taxon>
        <taxon>Agaricomycotina</taxon>
        <taxon>Agaricomycetes</taxon>
        <taxon>Agaricomycetidae</taxon>
        <taxon>Agaricales</taxon>
        <taxon>Marasmiineae</taxon>
        <taxon>Omphalotaceae</taxon>
        <taxon>Rhodocollybia</taxon>
    </lineage>
</organism>
<dbReference type="AlphaFoldDB" id="A0A9P5U0K3"/>
<feature type="compositionally biased region" description="Low complexity" evidence="1">
    <location>
        <begin position="1"/>
        <end position="16"/>
    </location>
</feature>
<evidence type="ECO:0000256" key="2">
    <source>
        <dbReference type="SAM" id="Phobius"/>
    </source>
</evidence>
<evidence type="ECO:0000313" key="3">
    <source>
        <dbReference type="EMBL" id="KAF9061429.1"/>
    </source>
</evidence>
<keyword evidence="2" id="KW-0472">Membrane</keyword>
<gene>
    <name evidence="3" type="ORF">BDP27DRAFT_1338051</name>
</gene>
<feature type="compositionally biased region" description="Basic and acidic residues" evidence="1">
    <location>
        <begin position="29"/>
        <end position="46"/>
    </location>
</feature>
<feature type="compositionally biased region" description="Polar residues" evidence="1">
    <location>
        <begin position="66"/>
        <end position="75"/>
    </location>
</feature>
<keyword evidence="2" id="KW-0812">Transmembrane</keyword>
<feature type="transmembrane region" description="Helical" evidence="2">
    <location>
        <begin position="161"/>
        <end position="179"/>
    </location>
</feature>
<feature type="compositionally biased region" description="Basic and acidic residues" evidence="1">
    <location>
        <begin position="55"/>
        <end position="64"/>
    </location>
</feature>
<dbReference type="OrthoDB" id="2596855at2759"/>
<dbReference type="Proteomes" id="UP000772434">
    <property type="component" value="Unassembled WGS sequence"/>
</dbReference>
<keyword evidence="2" id="KW-1133">Transmembrane helix</keyword>
<feature type="transmembrane region" description="Helical" evidence="2">
    <location>
        <begin position="118"/>
        <end position="141"/>
    </location>
</feature>